<feature type="domain" description="SMP-30/Gluconolactonase/LRE-like region" evidence="2">
    <location>
        <begin position="15"/>
        <end position="261"/>
    </location>
</feature>
<dbReference type="InterPro" id="IPR013658">
    <property type="entry name" value="SGL"/>
</dbReference>
<dbReference type="PRINTS" id="PR01790">
    <property type="entry name" value="SMP30FAMILY"/>
</dbReference>
<evidence type="ECO:0000259" key="2">
    <source>
        <dbReference type="Pfam" id="PF08450"/>
    </source>
</evidence>
<evidence type="ECO:0000256" key="1">
    <source>
        <dbReference type="ARBA" id="ARBA00008853"/>
    </source>
</evidence>
<comment type="caution">
    <text evidence="3">The sequence shown here is derived from an EMBL/GenBank/DDBJ whole genome shotgun (WGS) entry which is preliminary data.</text>
</comment>
<proteinExistence type="inferred from homology"/>
<dbReference type="InterPro" id="IPR005511">
    <property type="entry name" value="SMP-30"/>
</dbReference>
<evidence type="ECO:0000313" key="3">
    <source>
        <dbReference type="EMBL" id="GAA4356937.1"/>
    </source>
</evidence>
<dbReference type="Proteomes" id="UP001500975">
    <property type="component" value="Unassembled WGS sequence"/>
</dbReference>
<gene>
    <name evidence="3" type="ORF">GCM10023165_50340</name>
</gene>
<protein>
    <submittedName>
        <fullName evidence="3">SMP-30/gluconolactonase/LRE family protein</fullName>
    </submittedName>
</protein>
<reference evidence="4" key="1">
    <citation type="journal article" date="2019" name="Int. J. Syst. Evol. Microbiol.">
        <title>The Global Catalogue of Microorganisms (GCM) 10K type strain sequencing project: providing services to taxonomists for standard genome sequencing and annotation.</title>
        <authorList>
            <consortium name="The Broad Institute Genomics Platform"/>
            <consortium name="The Broad Institute Genome Sequencing Center for Infectious Disease"/>
            <person name="Wu L."/>
            <person name="Ma J."/>
        </authorList>
    </citation>
    <scope>NUCLEOTIDE SEQUENCE [LARGE SCALE GENOMIC DNA]</scope>
    <source>
        <strain evidence="4">JCM 17804</strain>
    </source>
</reference>
<organism evidence="3 4">
    <name type="scientific">Variovorax defluvii</name>
    <dbReference type="NCBI Taxonomy" id="913761"/>
    <lineage>
        <taxon>Bacteria</taxon>
        <taxon>Pseudomonadati</taxon>
        <taxon>Pseudomonadota</taxon>
        <taxon>Betaproteobacteria</taxon>
        <taxon>Burkholderiales</taxon>
        <taxon>Comamonadaceae</taxon>
        <taxon>Variovorax</taxon>
    </lineage>
</organism>
<comment type="similarity">
    <text evidence="1">Belongs to the SMP-30/CGR1 family.</text>
</comment>
<dbReference type="RefSeq" id="WP_345541452.1">
    <property type="nucleotide sequence ID" value="NZ_BAABGJ010000081.1"/>
</dbReference>
<dbReference type="EMBL" id="BAABGJ010000081">
    <property type="protein sequence ID" value="GAA4356937.1"/>
    <property type="molecule type" value="Genomic_DNA"/>
</dbReference>
<keyword evidence="4" id="KW-1185">Reference proteome</keyword>
<name>A0ABP8IE16_9BURK</name>
<dbReference type="SUPFAM" id="SSF63829">
    <property type="entry name" value="Calcium-dependent phosphotriesterase"/>
    <property type="match status" value="1"/>
</dbReference>
<evidence type="ECO:0000313" key="4">
    <source>
        <dbReference type="Proteomes" id="UP001500975"/>
    </source>
</evidence>
<accession>A0ABP8IE16</accession>
<dbReference type="PANTHER" id="PTHR10907:SF47">
    <property type="entry name" value="REGUCALCIN"/>
    <property type="match status" value="1"/>
</dbReference>
<dbReference type="PANTHER" id="PTHR10907">
    <property type="entry name" value="REGUCALCIN"/>
    <property type="match status" value="1"/>
</dbReference>
<sequence>MGYTIECVFQCDNHLGEGPVWDADNGLLYWLDCTGRRVGKPSIWQLDPRSGATRHWSLPMDVGAMALRTHGGAVLAASDGFYLFDFDTGECEVVHRVDTHGGRVRLNDGKCDRRGRFFAGGMDDEEELAVCSLYRLDPDFRVTEVDRDIICSNGPCWSPDDRTFYFADSFKQALYRYDFDIESGTLSNKRDFASTSGDAGLADGSTVDAEGCVWNAQVISGDLIRYTPDGALERRIGMPVRNITSVMFGGDRLDEIYVTSMGRVSHPKTHDHFAVEAKPQFSAGALFRIKGLGIRGLVEPKFAG</sequence>
<dbReference type="Gene3D" id="2.120.10.30">
    <property type="entry name" value="TolB, C-terminal domain"/>
    <property type="match status" value="1"/>
</dbReference>
<dbReference type="Pfam" id="PF08450">
    <property type="entry name" value="SGL"/>
    <property type="match status" value="1"/>
</dbReference>
<dbReference type="InterPro" id="IPR011042">
    <property type="entry name" value="6-blade_b-propeller_TolB-like"/>
</dbReference>